<feature type="compositionally biased region" description="Low complexity" evidence="1">
    <location>
        <begin position="688"/>
        <end position="698"/>
    </location>
</feature>
<dbReference type="EMBL" id="AE017283">
    <property type="protein sequence ID" value="AAT84008.1"/>
    <property type="molecule type" value="Genomic_DNA"/>
</dbReference>
<evidence type="ECO:0000256" key="1">
    <source>
        <dbReference type="SAM" id="MobiDB-lite"/>
    </source>
</evidence>
<keyword evidence="2" id="KW-0472">Membrane</keyword>
<feature type="region of interest" description="Disordered" evidence="1">
    <location>
        <begin position="656"/>
        <end position="713"/>
    </location>
</feature>
<feature type="chain" id="PRO_5004270388" evidence="3">
    <location>
        <begin position="36"/>
        <end position="713"/>
    </location>
</feature>
<feature type="signal peptide" evidence="3">
    <location>
        <begin position="1"/>
        <end position="35"/>
    </location>
</feature>
<name>Q6A5F5_CUTAK</name>
<dbReference type="AlphaFoldDB" id="Q6A5F5"/>
<dbReference type="EnsemblBacteria" id="AAT84008">
    <property type="protein sequence ID" value="AAT84008"/>
    <property type="gene ID" value="PPA2302"/>
</dbReference>
<protein>
    <submittedName>
        <fullName evidence="4">Conserved protein</fullName>
    </submittedName>
</protein>
<keyword evidence="3" id="KW-0732">Signal</keyword>
<feature type="compositionally biased region" description="Basic and acidic residues" evidence="1">
    <location>
        <begin position="660"/>
        <end position="678"/>
    </location>
</feature>
<accession>Q6A5F5</accession>
<feature type="compositionally biased region" description="Basic and acidic residues" evidence="1">
    <location>
        <begin position="699"/>
        <end position="713"/>
    </location>
</feature>
<evidence type="ECO:0000313" key="4">
    <source>
        <dbReference type="EMBL" id="AAT84008.1"/>
    </source>
</evidence>
<organism evidence="4 5">
    <name type="scientific">Cutibacterium acnes (strain DSM 16379 / KPA171202)</name>
    <name type="common">Propionibacterium acnes</name>
    <dbReference type="NCBI Taxonomy" id="267747"/>
    <lineage>
        <taxon>Bacteria</taxon>
        <taxon>Bacillati</taxon>
        <taxon>Actinomycetota</taxon>
        <taxon>Actinomycetes</taxon>
        <taxon>Propionibacteriales</taxon>
        <taxon>Propionibacteriaceae</taxon>
        <taxon>Cutibacterium</taxon>
    </lineage>
</organism>
<dbReference type="Proteomes" id="UP000000603">
    <property type="component" value="Chromosome"/>
</dbReference>
<dbReference type="HOGENOM" id="CLU_029188_0_0_11"/>
<keyword evidence="2" id="KW-0812">Transmembrane</keyword>
<keyword evidence="2" id="KW-1133">Transmembrane helix</keyword>
<reference evidence="4 5" key="1">
    <citation type="journal article" date="2004" name="Science">
        <title>The complete genome sequence of Propionibacterium acnes, a commensal of human skin.</title>
        <authorList>
            <person name="Bruggemann H."/>
            <person name="Henne A."/>
            <person name="Hoster F."/>
            <person name="Liesegang H."/>
            <person name="Wiezer A."/>
            <person name="Strittmatter A."/>
            <person name="Hujer S."/>
            <person name="Durre P."/>
            <person name="Gottschalk G."/>
        </authorList>
    </citation>
    <scope>NUCLEOTIDE SEQUENCE [LARGE SCALE GENOMIC DNA]</scope>
    <source>
        <strain evidence="5">DSM 16379 / KPA171202</strain>
    </source>
</reference>
<evidence type="ECO:0000313" key="5">
    <source>
        <dbReference type="Proteomes" id="UP000000603"/>
    </source>
</evidence>
<sequence>MTDVPSPSRLRPAAWLLGLLMVLATVVTGSSPAQARTASGLVKVAITSVTPPTGDPKTPITIKGTVTNTSSVSMTWVQTSFWRSQDEINDTRDLSDLLASPATVPVGMRWFREPKEASIFNITDPEANQTFKPGDTGSFTVTGTPAQMGLTTPNAVYAVGVHVQASPGNQPRRTVGRARVLTVLSDAHTSANLAPVIVLSAPPSRRIDGTFTDESLSDDITRRLKPLAEAAHTRNATVLVDPSLIDEVRAMASGYLVAGKGSHTVAGTGQEQAKEWLNLVEPLLSSGRAYRLPYGNADVIGAARQGRSSLLLTVKHAVDPSNPAAHLPLAIIDPAAELDNSSFKTLAKELSPSVILTCAASVRKGVREDFGVKIVGLADTVRTSGHPQSNSDSQRRGMLLSQALLMTRESIPAVTLVTTVNDVQATAPVSWLHLQNLSTILNGAKPGLHLPESHAGNTILKDSWWQIQHDVGVDADGWSDLVGASPETASLTSAKFVSRTLSASLKDREAWATDVMRPASEVIAGNGLVLHSASHFVMSSSRNEFPLTITNSLAQTVRVKVVVTSENPQRIDIPDTQVVAIQPKETQTIKFAPKASSNGVVEMQAHLSTPSGRLLGSQSTFVVKATQMDDVGWIIIVVSALVLIIATVLRIRQVTANSQRDTETAARDAKQPATKLDDISDSTSANPAQQDQEAASSDDSARSSHTDTGDLTA</sequence>
<dbReference type="Pfam" id="PF19516">
    <property type="entry name" value="DUF6049"/>
    <property type="match status" value="1"/>
</dbReference>
<feature type="transmembrane region" description="Helical" evidence="2">
    <location>
        <begin position="631"/>
        <end position="651"/>
    </location>
</feature>
<gene>
    <name evidence="4" type="ordered locus">PPA2302</name>
</gene>
<evidence type="ECO:0000256" key="2">
    <source>
        <dbReference type="SAM" id="Phobius"/>
    </source>
</evidence>
<proteinExistence type="predicted"/>
<dbReference type="InterPro" id="IPR046112">
    <property type="entry name" value="DUF6049"/>
</dbReference>
<dbReference type="KEGG" id="pac:PPA2302"/>
<evidence type="ECO:0000256" key="3">
    <source>
        <dbReference type="SAM" id="SignalP"/>
    </source>
</evidence>